<comment type="caution">
    <text evidence="10">The sequence shown here is derived from an EMBL/GenBank/DDBJ whole genome shotgun (WGS) entry which is preliminary data.</text>
</comment>
<dbReference type="EMBL" id="LXJU01000016">
    <property type="protein sequence ID" value="OGE50704.1"/>
    <property type="molecule type" value="Genomic_DNA"/>
</dbReference>
<evidence type="ECO:0000256" key="8">
    <source>
        <dbReference type="SAM" id="MobiDB-lite"/>
    </source>
</evidence>
<feature type="domain" description="C2H2-type" evidence="9">
    <location>
        <begin position="46"/>
        <end position="73"/>
    </location>
</feature>
<dbReference type="CDD" id="cd12148">
    <property type="entry name" value="fungal_TF_MHR"/>
    <property type="match status" value="1"/>
</dbReference>
<evidence type="ECO:0000256" key="2">
    <source>
        <dbReference type="ARBA" id="ARBA00022723"/>
    </source>
</evidence>
<dbReference type="Gene3D" id="3.30.160.60">
    <property type="entry name" value="Classic Zinc Finger"/>
    <property type="match status" value="2"/>
</dbReference>
<dbReference type="InterPro" id="IPR036236">
    <property type="entry name" value="Znf_C2H2_sf"/>
</dbReference>
<dbReference type="GO" id="GO:0005634">
    <property type="term" value="C:nucleus"/>
    <property type="evidence" value="ECO:0007669"/>
    <property type="project" value="UniProtKB-SubCell"/>
</dbReference>
<dbReference type="RefSeq" id="XP_022486150.1">
    <property type="nucleotide sequence ID" value="XM_022634200.1"/>
</dbReference>
<evidence type="ECO:0000256" key="7">
    <source>
        <dbReference type="PROSITE-ProRule" id="PRU00042"/>
    </source>
</evidence>
<dbReference type="Pfam" id="PF04082">
    <property type="entry name" value="Fungal_trans"/>
    <property type="match status" value="1"/>
</dbReference>
<dbReference type="STRING" id="1835702.A0A1F5LBW5"/>
<gene>
    <name evidence="10" type="ORF">PENARI_c016G11813</name>
</gene>
<dbReference type="PANTHER" id="PTHR40626:SF10">
    <property type="entry name" value="C2H2-TYPE DOMAIN-CONTAINING PROTEIN"/>
    <property type="match status" value="1"/>
</dbReference>
<dbReference type="Pfam" id="PF00096">
    <property type="entry name" value="zf-C2H2"/>
    <property type="match status" value="1"/>
</dbReference>
<keyword evidence="2" id="KW-0479">Metal-binding</keyword>
<dbReference type="OrthoDB" id="654211at2759"/>
<dbReference type="InterPro" id="IPR013087">
    <property type="entry name" value="Znf_C2H2_type"/>
</dbReference>
<feature type="region of interest" description="Disordered" evidence="8">
    <location>
        <begin position="1"/>
        <end position="21"/>
    </location>
</feature>
<dbReference type="GO" id="GO:0000978">
    <property type="term" value="F:RNA polymerase II cis-regulatory region sequence-specific DNA binding"/>
    <property type="evidence" value="ECO:0007669"/>
    <property type="project" value="InterPro"/>
</dbReference>
<dbReference type="AlphaFoldDB" id="A0A1F5LBW5"/>
<comment type="subcellular location">
    <subcellularLocation>
        <location evidence="1">Nucleus</location>
    </subcellularLocation>
</comment>
<dbReference type="InterPro" id="IPR051059">
    <property type="entry name" value="VerF-like"/>
</dbReference>
<protein>
    <recommendedName>
        <fullName evidence="9">C2H2-type domain-containing protein</fullName>
    </recommendedName>
</protein>
<dbReference type="PANTHER" id="PTHR40626">
    <property type="entry name" value="MIP31509P"/>
    <property type="match status" value="1"/>
</dbReference>
<keyword evidence="5" id="KW-0862">Zinc</keyword>
<accession>A0A1F5LBW5</accession>
<name>A0A1F5LBW5_PENAI</name>
<sequence length="470" mass="52285">MDLPTPETPDSTGKRKPRTCPHCKRHFRRHEHLQRHIRIHTNEKPYRCTCGASFGRRDLLKRHEDIGHSPTPPTQQPSPVTGHSNQSLPSPVNDASAGNSNTSFWGLPDLQGAGVSAPIDSQGQFSGYPFEGDSLFNAQDLLVLQDLESFSHNTGLNNEWTLPSEPSIVQILAGESNMHPTYVGSAGYTLQEQPSSQPDQSLSQLPIERESVAEFGVLTLPILRITDEHRNRLLRAVSQSGTAVADALFPSCHSLTRFVNGFFDGFYPHMPVVHIPTFRVDNCEPEIILAMAALGAQYRHEHRKAVLLFYAAKSTLKHRETQNGCEGLSERELMLQTRCAFYLIAFATWQREPDIVREAFNLQSFVASDTQALNSQPVPSPLANYILLHALIQRITLVQQAFGSYNDANDTLLNGQKEVIRNALHAWTSQWQRAPESSLDPRNPNGPVTFTSTALLGLAKGDRLMSMRVA</sequence>
<dbReference type="GO" id="GO:0000981">
    <property type="term" value="F:DNA-binding transcription factor activity, RNA polymerase II-specific"/>
    <property type="evidence" value="ECO:0007669"/>
    <property type="project" value="InterPro"/>
</dbReference>
<evidence type="ECO:0000256" key="6">
    <source>
        <dbReference type="ARBA" id="ARBA00023242"/>
    </source>
</evidence>
<keyword evidence="6" id="KW-0539">Nucleus</keyword>
<dbReference type="GeneID" id="34578934"/>
<dbReference type="SUPFAM" id="SSF57667">
    <property type="entry name" value="beta-beta-alpha zinc fingers"/>
    <property type="match status" value="1"/>
</dbReference>
<feature type="region of interest" description="Disordered" evidence="8">
    <location>
        <begin position="64"/>
        <end position="105"/>
    </location>
</feature>
<evidence type="ECO:0000259" key="9">
    <source>
        <dbReference type="PROSITE" id="PS50157"/>
    </source>
</evidence>
<dbReference type="GO" id="GO:0000785">
    <property type="term" value="C:chromatin"/>
    <property type="evidence" value="ECO:0007669"/>
    <property type="project" value="TreeGrafter"/>
</dbReference>
<dbReference type="PROSITE" id="PS50157">
    <property type="entry name" value="ZINC_FINGER_C2H2_2"/>
    <property type="match status" value="2"/>
</dbReference>
<evidence type="ECO:0000256" key="1">
    <source>
        <dbReference type="ARBA" id="ARBA00004123"/>
    </source>
</evidence>
<feature type="compositionally biased region" description="Polar residues" evidence="8">
    <location>
        <begin position="81"/>
        <end position="90"/>
    </location>
</feature>
<organism evidence="10 11">
    <name type="scientific">Penicillium arizonense</name>
    <dbReference type="NCBI Taxonomy" id="1835702"/>
    <lineage>
        <taxon>Eukaryota</taxon>
        <taxon>Fungi</taxon>
        <taxon>Dikarya</taxon>
        <taxon>Ascomycota</taxon>
        <taxon>Pezizomycotina</taxon>
        <taxon>Eurotiomycetes</taxon>
        <taxon>Eurotiomycetidae</taxon>
        <taxon>Eurotiales</taxon>
        <taxon>Aspergillaceae</taxon>
        <taxon>Penicillium</taxon>
    </lineage>
</organism>
<evidence type="ECO:0000256" key="3">
    <source>
        <dbReference type="ARBA" id="ARBA00022737"/>
    </source>
</evidence>
<evidence type="ECO:0000256" key="5">
    <source>
        <dbReference type="ARBA" id="ARBA00022833"/>
    </source>
</evidence>
<dbReference type="GO" id="GO:0006351">
    <property type="term" value="P:DNA-templated transcription"/>
    <property type="evidence" value="ECO:0007669"/>
    <property type="project" value="InterPro"/>
</dbReference>
<keyword evidence="4 7" id="KW-0863">Zinc-finger</keyword>
<keyword evidence="11" id="KW-1185">Reference proteome</keyword>
<evidence type="ECO:0000313" key="11">
    <source>
        <dbReference type="Proteomes" id="UP000177622"/>
    </source>
</evidence>
<keyword evidence="3" id="KW-0677">Repeat</keyword>
<feature type="domain" description="C2H2-type" evidence="9">
    <location>
        <begin position="18"/>
        <end position="45"/>
    </location>
</feature>
<dbReference type="Proteomes" id="UP000177622">
    <property type="component" value="Unassembled WGS sequence"/>
</dbReference>
<dbReference type="InterPro" id="IPR007219">
    <property type="entry name" value="XnlR_reg_dom"/>
</dbReference>
<dbReference type="PROSITE" id="PS00028">
    <property type="entry name" value="ZINC_FINGER_C2H2_1"/>
    <property type="match status" value="1"/>
</dbReference>
<reference evidence="10 11" key="1">
    <citation type="journal article" date="2016" name="Sci. Rep.">
        <title>Penicillium arizonense, a new, genome sequenced fungal species, reveals a high chemical diversity in secreted metabolites.</title>
        <authorList>
            <person name="Grijseels S."/>
            <person name="Nielsen J.C."/>
            <person name="Randelovic M."/>
            <person name="Nielsen J."/>
            <person name="Nielsen K.F."/>
            <person name="Workman M."/>
            <person name="Frisvad J.C."/>
        </authorList>
    </citation>
    <scope>NUCLEOTIDE SEQUENCE [LARGE SCALE GENOMIC DNA]</scope>
    <source>
        <strain evidence="10 11">CBS 141311</strain>
    </source>
</reference>
<evidence type="ECO:0000313" key="10">
    <source>
        <dbReference type="EMBL" id="OGE50704.1"/>
    </source>
</evidence>
<evidence type="ECO:0000256" key="4">
    <source>
        <dbReference type="ARBA" id="ARBA00022771"/>
    </source>
</evidence>
<proteinExistence type="predicted"/>
<dbReference type="SMART" id="SM00355">
    <property type="entry name" value="ZnF_C2H2"/>
    <property type="match status" value="2"/>
</dbReference>
<dbReference type="GO" id="GO:0008270">
    <property type="term" value="F:zinc ion binding"/>
    <property type="evidence" value="ECO:0007669"/>
    <property type="project" value="UniProtKB-KW"/>
</dbReference>